<organism evidence="8 9">
    <name type="scientific">Candidatus Magasanikbacteria bacterium CG10_big_fil_rev_8_21_14_0_10_38_6</name>
    <dbReference type="NCBI Taxonomy" id="1974647"/>
    <lineage>
        <taxon>Bacteria</taxon>
        <taxon>Candidatus Magasanikiibacteriota</taxon>
    </lineage>
</organism>
<dbReference type="EMBL" id="PFBW01000058">
    <property type="protein sequence ID" value="PIR77642.1"/>
    <property type="molecule type" value="Genomic_DNA"/>
</dbReference>
<dbReference type="PANTHER" id="PTHR32060:SF30">
    <property type="entry name" value="CARBOXY-TERMINAL PROCESSING PROTEASE CTPA"/>
    <property type="match status" value="1"/>
</dbReference>
<evidence type="ECO:0000259" key="7">
    <source>
        <dbReference type="PROSITE" id="PS50106"/>
    </source>
</evidence>
<dbReference type="PANTHER" id="PTHR32060">
    <property type="entry name" value="TAIL-SPECIFIC PROTEASE"/>
    <property type="match status" value="1"/>
</dbReference>
<evidence type="ECO:0000256" key="4">
    <source>
        <dbReference type="ARBA" id="ARBA00022825"/>
    </source>
</evidence>
<proteinExistence type="inferred from homology"/>
<sequence>MNTHKKYNKLYTFVGVVSALVVFGAGIFVGTIIEVRKSVLDGDGEVQISKVLDLYSKTRSDEVSFNQFWNIWDKIKTKHVSNKEISDVDLFYGAMEGLVKGLDDPYSVYFPPKEAQEFAKDLAGEFEGIGAEIGIRDERLTVIAPLPESPAEKSGLKTGDKILAIDGEDTFGITVESAVQKIRGKRGTTVTLTMSSNGLNTARDVDITRDTINVPTVRLETVGDNIAHLRVSYFNGETGKEFDKAVKEIIKQNPKGIILDMRSNPGGFLDTSIDVASEWIKEGVIVSEKFTNGKVQHHDTTGLHRLAGYKTIVLVDGGTASGSEIVAGALQDYEQATLVGQKTYGKGSVQDFEPFSDGSALKLTIAKWFTPKDRGIDGEGIAPDIELEEQFSVNEDLPEGDENRITDLGLEKALELLNTK</sequence>
<dbReference type="InterPro" id="IPR036034">
    <property type="entry name" value="PDZ_sf"/>
</dbReference>
<gene>
    <name evidence="8" type="ORF">COU30_01350</name>
</gene>
<dbReference type="InterPro" id="IPR055210">
    <property type="entry name" value="CtpA/B_N"/>
</dbReference>
<keyword evidence="3 5" id="KW-0378">Hydrolase</keyword>
<dbReference type="Pfam" id="PF03572">
    <property type="entry name" value="Peptidase_S41"/>
    <property type="match status" value="1"/>
</dbReference>
<dbReference type="Proteomes" id="UP000228528">
    <property type="component" value="Unassembled WGS sequence"/>
</dbReference>
<evidence type="ECO:0000256" key="6">
    <source>
        <dbReference type="SAM" id="Phobius"/>
    </source>
</evidence>
<keyword evidence="2 5" id="KW-0645">Protease</keyword>
<dbReference type="SMART" id="SM00245">
    <property type="entry name" value="TSPc"/>
    <property type="match status" value="1"/>
</dbReference>
<dbReference type="FunFam" id="2.30.42.10:FF:000063">
    <property type="entry name" value="Peptidase, S41 family"/>
    <property type="match status" value="1"/>
</dbReference>
<dbReference type="InterPro" id="IPR029045">
    <property type="entry name" value="ClpP/crotonase-like_dom_sf"/>
</dbReference>
<keyword evidence="4 5" id="KW-0720">Serine protease</keyword>
<dbReference type="CDD" id="cd06782">
    <property type="entry name" value="cpPDZ_CPP-like"/>
    <property type="match status" value="1"/>
</dbReference>
<dbReference type="Gene3D" id="3.30.750.44">
    <property type="match status" value="1"/>
</dbReference>
<evidence type="ECO:0000313" key="9">
    <source>
        <dbReference type="Proteomes" id="UP000228528"/>
    </source>
</evidence>
<evidence type="ECO:0000256" key="1">
    <source>
        <dbReference type="ARBA" id="ARBA00009179"/>
    </source>
</evidence>
<dbReference type="Gene3D" id="2.30.42.10">
    <property type="match status" value="1"/>
</dbReference>
<dbReference type="PROSITE" id="PS50106">
    <property type="entry name" value="PDZ"/>
    <property type="match status" value="1"/>
</dbReference>
<evidence type="ECO:0000313" key="8">
    <source>
        <dbReference type="EMBL" id="PIR77642.1"/>
    </source>
</evidence>
<dbReference type="GO" id="GO:0008236">
    <property type="term" value="F:serine-type peptidase activity"/>
    <property type="evidence" value="ECO:0007669"/>
    <property type="project" value="UniProtKB-KW"/>
</dbReference>
<dbReference type="Gene3D" id="3.90.226.10">
    <property type="entry name" value="2-enoyl-CoA Hydratase, Chain A, domain 1"/>
    <property type="match status" value="1"/>
</dbReference>
<dbReference type="SUPFAM" id="SSF52096">
    <property type="entry name" value="ClpP/crotonase"/>
    <property type="match status" value="1"/>
</dbReference>
<dbReference type="SMART" id="SM00228">
    <property type="entry name" value="PDZ"/>
    <property type="match status" value="1"/>
</dbReference>
<dbReference type="CDD" id="cd07560">
    <property type="entry name" value="Peptidase_S41_CPP"/>
    <property type="match status" value="1"/>
</dbReference>
<dbReference type="InterPro" id="IPR005151">
    <property type="entry name" value="Tail-specific_protease"/>
</dbReference>
<evidence type="ECO:0000256" key="5">
    <source>
        <dbReference type="RuleBase" id="RU004404"/>
    </source>
</evidence>
<dbReference type="AlphaFoldDB" id="A0A2M6P1P0"/>
<dbReference type="Pfam" id="PF00595">
    <property type="entry name" value="PDZ"/>
    <property type="match status" value="1"/>
</dbReference>
<comment type="caution">
    <text evidence="8">The sequence shown here is derived from an EMBL/GenBank/DDBJ whole genome shotgun (WGS) entry which is preliminary data.</text>
</comment>
<dbReference type="InterPro" id="IPR004447">
    <property type="entry name" value="Peptidase_S41A"/>
</dbReference>
<keyword evidence="6" id="KW-0472">Membrane</keyword>
<evidence type="ECO:0000256" key="2">
    <source>
        <dbReference type="ARBA" id="ARBA00022670"/>
    </source>
</evidence>
<name>A0A2M6P1P0_9BACT</name>
<dbReference type="GO" id="GO:0004175">
    <property type="term" value="F:endopeptidase activity"/>
    <property type="evidence" value="ECO:0007669"/>
    <property type="project" value="TreeGrafter"/>
</dbReference>
<reference evidence="9" key="1">
    <citation type="submission" date="2017-09" db="EMBL/GenBank/DDBJ databases">
        <title>Depth-based differentiation of microbial function through sediment-hosted aquifers and enrichment of novel symbionts in the deep terrestrial subsurface.</title>
        <authorList>
            <person name="Probst A.J."/>
            <person name="Ladd B."/>
            <person name="Jarett J.K."/>
            <person name="Geller-Mcgrath D.E."/>
            <person name="Sieber C.M.K."/>
            <person name="Emerson J.B."/>
            <person name="Anantharaman K."/>
            <person name="Thomas B.C."/>
            <person name="Malmstrom R."/>
            <person name="Stieglmeier M."/>
            <person name="Klingl A."/>
            <person name="Woyke T."/>
            <person name="Ryan C.M."/>
            <person name="Banfield J.F."/>
        </authorList>
    </citation>
    <scope>NUCLEOTIDE SEQUENCE [LARGE SCALE GENOMIC DNA]</scope>
</reference>
<keyword evidence="6" id="KW-0812">Transmembrane</keyword>
<feature type="domain" description="PDZ" evidence="7">
    <location>
        <begin position="115"/>
        <end position="183"/>
    </location>
</feature>
<dbReference type="Pfam" id="PF22694">
    <property type="entry name" value="CtpB_N-like"/>
    <property type="match status" value="1"/>
</dbReference>
<protein>
    <recommendedName>
        <fullName evidence="7">PDZ domain-containing protein</fullName>
    </recommendedName>
</protein>
<feature type="transmembrane region" description="Helical" evidence="6">
    <location>
        <begin position="12"/>
        <end position="33"/>
    </location>
</feature>
<dbReference type="GO" id="GO:0006508">
    <property type="term" value="P:proteolysis"/>
    <property type="evidence" value="ECO:0007669"/>
    <property type="project" value="UniProtKB-KW"/>
</dbReference>
<dbReference type="NCBIfam" id="TIGR00225">
    <property type="entry name" value="prc"/>
    <property type="match status" value="1"/>
</dbReference>
<accession>A0A2M6P1P0</accession>
<dbReference type="GO" id="GO:0030288">
    <property type="term" value="C:outer membrane-bounded periplasmic space"/>
    <property type="evidence" value="ECO:0007669"/>
    <property type="project" value="TreeGrafter"/>
</dbReference>
<dbReference type="SUPFAM" id="SSF50156">
    <property type="entry name" value="PDZ domain-like"/>
    <property type="match status" value="1"/>
</dbReference>
<keyword evidence="6" id="KW-1133">Transmembrane helix</keyword>
<evidence type="ECO:0000256" key="3">
    <source>
        <dbReference type="ARBA" id="ARBA00022801"/>
    </source>
</evidence>
<comment type="similarity">
    <text evidence="1 5">Belongs to the peptidase S41A family.</text>
</comment>
<dbReference type="GO" id="GO:0007165">
    <property type="term" value="P:signal transduction"/>
    <property type="evidence" value="ECO:0007669"/>
    <property type="project" value="TreeGrafter"/>
</dbReference>
<dbReference type="InterPro" id="IPR001478">
    <property type="entry name" value="PDZ"/>
</dbReference>